<evidence type="ECO:0000256" key="1">
    <source>
        <dbReference type="ARBA" id="ARBA00004123"/>
    </source>
</evidence>
<gene>
    <name evidence="9" type="ORF">POPTR_003G192000</name>
</gene>
<accession>A0A2K2B9H9</accession>
<feature type="domain" description="C2H2-type" evidence="8">
    <location>
        <begin position="110"/>
        <end position="137"/>
    </location>
</feature>
<keyword evidence="3 6" id="KW-0863">Zinc-finger</keyword>
<evidence type="ECO:0000313" key="9">
    <source>
        <dbReference type="EMBL" id="PNT46428.1"/>
    </source>
</evidence>
<keyword evidence="5" id="KW-0539">Nucleus</keyword>
<dbReference type="EMBL" id="CM009292">
    <property type="protein sequence ID" value="PNT46428.1"/>
    <property type="molecule type" value="Genomic_DNA"/>
</dbReference>
<feature type="region of interest" description="Disordered" evidence="7">
    <location>
        <begin position="1"/>
        <end position="31"/>
    </location>
</feature>
<dbReference type="Proteomes" id="UP000006729">
    <property type="component" value="Chromosome 3"/>
</dbReference>
<keyword evidence="2" id="KW-0479">Metal-binding</keyword>
<feature type="compositionally biased region" description="Polar residues" evidence="7">
    <location>
        <begin position="11"/>
        <end position="20"/>
    </location>
</feature>
<dbReference type="InterPro" id="IPR013087">
    <property type="entry name" value="Znf_C2H2_type"/>
</dbReference>
<dbReference type="InterPro" id="IPR036236">
    <property type="entry name" value="Znf_C2H2_sf"/>
</dbReference>
<dbReference type="InterPro" id="IPR044246">
    <property type="entry name" value="ZFP3-like"/>
</dbReference>
<keyword evidence="10" id="KW-1185">Reference proteome</keyword>
<evidence type="ECO:0000259" key="8">
    <source>
        <dbReference type="PROSITE" id="PS50157"/>
    </source>
</evidence>
<feature type="region of interest" description="Disordered" evidence="7">
    <location>
        <begin position="283"/>
        <end position="302"/>
    </location>
</feature>
<dbReference type="PANTHER" id="PTHR47287:SF9">
    <property type="entry name" value="ZINC FINGER PROTEIN 4-LIKE"/>
    <property type="match status" value="1"/>
</dbReference>
<keyword evidence="4" id="KW-0862">Zinc</keyword>
<evidence type="ECO:0000256" key="3">
    <source>
        <dbReference type="ARBA" id="ARBA00022771"/>
    </source>
</evidence>
<evidence type="ECO:0000256" key="4">
    <source>
        <dbReference type="ARBA" id="ARBA00022833"/>
    </source>
</evidence>
<dbReference type="PROSITE" id="PS00028">
    <property type="entry name" value="ZINC_FINGER_C2H2_1"/>
    <property type="match status" value="1"/>
</dbReference>
<evidence type="ECO:0000256" key="6">
    <source>
        <dbReference type="PROSITE-ProRule" id="PRU00042"/>
    </source>
</evidence>
<evidence type="ECO:0000313" key="10">
    <source>
        <dbReference type="Proteomes" id="UP000006729"/>
    </source>
</evidence>
<dbReference type="GO" id="GO:0008270">
    <property type="term" value="F:zinc ion binding"/>
    <property type="evidence" value="ECO:0007669"/>
    <property type="project" value="UniProtKB-KW"/>
</dbReference>
<dbReference type="PROSITE" id="PS50157">
    <property type="entry name" value="ZINC_FINGER_C2H2_2"/>
    <property type="match status" value="1"/>
</dbReference>
<sequence length="302" mass="33027">MESIGAERCPSRTSSISAASEETLCRHSGDHDQKNMINLKMKEKVVSGTEPLTLPDSSSSPVLLDLKLSNDDSLGGSKLEFNLFSPINAGSFHANESIDETLKLADSRVFSCSYCKREFSTSQALGGHQNAHKQERAIAKRRQGMDVDAFGHFPYYPCSNPSTHPYYGSFNRSLGMEMDSLIRKPSSYPWSTSSSGYRFGLGGWSRQAMMNAQPTSIDRLRMESLNSLNGRYGNSTASSSSSSSSSSRFEDINDLFRNFGGSSSSNIATNKPSNIDTDQLQLIEPPKSDQANPLGLDLSLKL</sequence>
<evidence type="ECO:0000256" key="7">
    <source>
        <dbReference type="SAM" id="MobiDB-lite"/>
    </source>
</evidence>
<dbReference type="InParanoid" id="A0A2K2B9H9"/>
<dbReference type="Gene3D" id="3.30.160.60">
    <property type="entry name" value="Classic Zinc Finger"/>
    <property type="match status" value="1"/>
</dbReference>
<dbReference type="AlphaFoldDB" id="A0A2K2B9H9"/>
<dbReference type="SUPFAM" id="SSF57667">
    <property type="entry name" value="beta-beta-alpha zinc fingers"/>
    <property type="match status" value="1"/>
</dbReference>
<proteinExistence type="predicted"/>
<comment type="subcellular location">
    <subcellularLocation>
        <location evidence="1">Nucleus</location>
    </subcellularLocation>
</comment>
<dbReference type="GO" id="GO:0009788">
    <property type="term" value="P:negative regulation of abscisic acid-activated signaling pathway"/>
    <property type="evidence" value="ECO:0007669"/>
    <property type="project" value="InterPro"/>
</dbReference>
<organism evidence="9 10">
    <name type="scientific">Populus trichocarpa</name>
    <name type="common">Western balsam poplar</name>
    <name type="synonym">Populus balsamifera subsp. trichocarpa</name>
    <dbReference type="NCBI Taxonomy" id="3694"/>
    <lineage>
        <taxon>Eukaryota</taxon>
        <taxon>Viridiplantae</taxon>
        <taxon>Streptophyta</taxon>
        <taxon>Embryophyta</taxon>
        <taxon>Tracheophyta</taxon>
        <taxon>Spermatophyta</taxon>
        <taxon>Magnoliopsida</taxon>
        <taxon>eudicotyledons</taxon>
        <taxon>Gunneridae</taxon>
        <taxon>Pentapetalae</taxon>
        <taxon>rosids</taxon>
        <taxon>fabids</taxon>
        <taxon>Malpighiales</taxon>
        <taxon>Salicaceae</taxon>
        <taxon>Saliceae</taxon>
        <taxon>Populus</taxon>
    </lineage>
</organism>
<reference evidence="9 10" key="1">
    <citation type="journal article" date="2006" name="Science">
        <title>The genome of black cottonwood, Populus trichocarpa (Torr. &amp; Gray).</title>
        <authorList>
            <person name="Tuskan G.A."/>
            <person name="Difazio S."/>
            <person name="Jansson S."/>
            <person name="Bohlmann J."/>
            <person name="Grigoriev I."/>
            <person name="Hellsten U."/>
            <person name="Putnam N."/>
            <person name="Ralph S."/>
            <person name="Rombauts S."/>
            <person name="Salamov A."/>
            <person name="Schein J."/>
            <person name="Sterck L."/>
            <person name="Aerts A."/>
            <person name="Bhalerao R.R."/>
            <person name="Bhalerao R.P."/>
            <person name="Blaudez D."/>
            <person name="Boerjan W."/>
            <person name="Brun A."/>
            <person name="Brunner A."/>
            <person name="Busov V."/>
            <person name="Campbell M."/>
            <person name="Carlson J."/>
            <person name="Chalot M."/>
            <person name="Chapman J."/>
            <person name="Chen G.L."/>
            <person name="Cooper D."/>
            <person name="Coutinho P.M."/>
            <person name="Couturier J."/>
            <person name="Covert S."/>
            <person name="Cronk Q."/>
            <person name="Cunningham R."/>
            <person name="Davis J."/>
            <person name="Degroeve S."/>
            <person name="Dejardin A."/>
            <person name="Depamphilis C."/>
            <person name="Detter J."/>
            <person name="Dirks B."/>
            <person name="Dubchak I."/>
            <person name="Duplessis S."/>
            <person name="Ehlting J."/>
            <person name="Ellis B."/>
            <person name="Gendler K."/>
            <person name="Goodstein D."/>
            <person name="Gribskov M."/>
            <person name="Grimwood J."/>
            <person name="Groover A."/>
            <person name="Gunter L."/>
            <person name="Hamberger B."/>
            <person name="Heinze B."/>
            <person name="Helariutta Y."/>
            <person name="Henrissat B."/>
            <person name="Holligan D."/>
            <person name="Holt R."/>
            <person name="Huang W."/>
            <person name="Islam-Faridi N."/>
            <person name="Jones S."/>
            <person name="Jones-Rhoades M."/>
            <person name="Jorgensen R."/>
            <person name="Joshi C."/>
            <person name="Kangasjarvi J."/>
            <person name="Karlsson J."/>
            <person name="Kelleher C."/>
            <person name="Kirkpatrick R."/>
            <person name="Kirst M."/>
            <person name="Kohler A."/>
            <person name="Kalluri U."/>
            <person name="Larimer F."/>
            <person name="Leebens-Mack J."/>
            <person name="Leple J.C."/>
            <person name="Locascio P."/>
            <person name="Lou Y."/>
            <person name="Lucas S."/>
            <person name="Martin F."/>
            <person name="Montanini B."/>
            <person name="Napoli C."/>
            <person name="Nelson D.R."/>
            <person name="Nelson C."/>
            <person name="Nieminen K."/>
            <person name="Nilsson O."/>
            <person name="Pereda V."/>
            <person name="Peter G."/>
            <person name="Philippe R."/>
            <person name="Pilate G."/>
            <person name="Poliakov A."/>
            <person name="Razumovskaya J."/>
            <person name="Richardson P."/>
            <person name="Rinaldi C."/>
            <person name="Ritland K."/>
            <person name="Rouze P."/>
            <person name="Ryaboy D."/>
            <person name="Schmutz J."/>
            <person name="Schrader J."/>
            <person name="Segerman B."/>
            <person name="Shin H."/>
            <person name="Siddiqui A."/>
            <person name="Sterky F."/>
            <person name="Terry A."/>
            <person name="Tsai C.J."/>
            <person name="Uberbacher E."/>
            <person name="Unneberg P."/>
            <person name="Vahala J."/>
            <person name="Wall K."/>
            <person name="Wessler S."/>
            <person name="Yang G."/>
            <person name="Yin T."/>
            <person name="Douglas C."/>
            <person name="Marra M."/>
            <person name="Sandberg G."/>
            <person name="Van de Peer Y."/>
            <person name="Rokhsar D."/>
        </authorList>
    </citation>
    <scope>NUCLEOTIDE SEQUENCE [LARGE SCALE GENOMIC DNA]</scope>
    <source>
        <strain evidence="10">cv. Nisqually</strain>
    </source>
</reference>
<dbReference type="PANTHER" id="PTHR47287">
    <property type="entry name" value="C2H2 AND C2HC ZINC FINGERS SUPERFAMILY PROTEIN"/>
    <property type="match status" value="1"/>
</dbReference>
<name>A0A2K2B9H9_POPTR</name>
<protein>
    <recommendedName>
        <fullName evidence="8">C2H2-type domain-containing protein</fullName>
    </recommendedName>
</protein>
<dbReference type="Pfam" id="PF13912">
    <property type="entry name" value="zf-C2H2_6"/>
    <property type="match status" value="1"/>
</dbReference>
<evidence type="ECO:0000256" key="2">
    <source>
        <dbReference type="ARBA" id="ARBA00022723"/>
    </source>
</evidence>
<evidence type="ECO:0000256" key="5">
    <source>
        <dbReference type="ARBA" id="ARBA00023242"/>
    </source>
</evidence>
<dbReference type="GO" id="GO:0005634">
    <property type="term" value="C:nucleus"/>
    <property type="evidence" value="ECO:0007669"/>
    <property type="project" value="UniProtKB-SubCell"/>
</dbReference>
<dbReference type="STRING" id="3694.A0A2K2B9H9"/>